<name>A0ABY6HTL2_9ARCH</name>
<organism evidence="3 4">
    <name type="scientific">Candidatus Lokiarchaeum ossiferum</name>
    <dbReference type="NCBI Taxonomy" id="2951803"/>
    <lineage>
        <taxon>Archaea</taxon>
        <taxon>Promethearchaeati</taxon>
        <taxon>Promethearchaeota</taxon>
        <taxon>Promethearchaeia</taxon>
        <taxon>Promethearchaeales</taxon>
        <taxon>Promethearchaeaceae</taxon>
        <taxon>Candidatus Lokiarchaeum</taxon>
    </lineage>
</organism>
<sequence>MTWDTFGFIDKENRVIKLGLYHNSLTSLPDIIGNLTLLEELYFSSDQIPFLPESIRNLISLKEIHLSFSSFSSIPEKIKKWLKELKKMGCIIYYELKS</sequence>
<evidence type="ECO:0000256" key="2">
    <source>
        <dbReference type="ARBA" id="ARBA00022737"/>
    </source>
</evidence>
<dbReference type="Proteomes" id="UP001208689">
    <property type="component" value="Chromosome"/>
</dbReference>
<dbReference type="InterPro" id="IPR050216">
    <property type="entry name" value="LRR_domain-containing"/>
</dbReference>
<evidence type="ECO:0000313" key="4">
    <source>
        <dbReference type="Proteomes" id="UP001208689"/>
    </source>
</evidence>
<evidence type="ECO:0000256" key="1">
    <source>
        <dbReference type="ARBA" id="ARBA00022614"/>
    </source>
</evidence>
<keyword evidence="4" id="KW-1185">Reference proteome</keyword>
<dbReference type="SUPFAM" id="SSF52058">
    <property type="entry name" value="L domain-like"/>
    <property type="match status" value="1"/>
</dbReference>
<keyword evidence="2" id="KW-0677">Repeat</keyword>
<dbReference type="PANTHER" id="PTHR48051:SF1">
    <property type="entry name" value="RAS SUPPRESSOR PROTEIN 1"/>
    <property type="match status" value="1"/>
</dbReference>
<keyword evidence="1" id="KW-0433">Leucine-rich repeat</keyword>
<dbReference type="Gene3D" id="3.80.10.10">
    <property type="entry name" value="Ribonuclease Inhibitor"/>
    <property type="match status" value="1"/>
</dbReference>
<dbReference type="PANTHER" id="PTHR48051">
    <property type="match status" value="1"/>
</dbReference>
<evidence type="ECO:0000313" key="3">
    <source>
        <dbReference type="EMBL" id="UYP46856.1"/>
    </source>
</evidence>
<evidence type="ECO:0008006" key="5">
    <source>
        <dbReference type="Google" id="ProtNLM"/>
    </source>
</evidence>
<protein>
    <recommendedName>
        <fullName evidence="5">Leucine-rich repeat domain-containing protein</fullName>
    </recommendedName>
</protein>
<gene>
    <name evidence="3" type="ORF">NEF87_003141</name>
</gene>
<reference evidence="3" key="1">
    <citation type="submission" date="2022-09" db="EMBL/GenBank/DDBJ databases">
        <title>Actin cytoskeleton and complex cell architecture in an #Asgard archaeon.</title>
        <authorList>
            <person name="Ponce Toledo R.I."/>
            <person name="Schleper C."/>
            <person name="Rodrigues Oliveira T."/>
            <person name="Wollweber F."/>
            <person name="Xu J."/>
            <person name="Rittmann S."/>
            <person name="Klingl A."/>
            <person name="Pilhofer M."/>
        </authorList>
    </citation>
    <scope>NUCLEOTIDE SEQUENCE</scope>
    <source>
        <strain evidence="3">B-35</strain>
    </source>
</reference>
<dbReference type="InterPro" id="IPR032675">
    <property type="entry name" value="LRR_dom_sf"/>
</dbReference>
<proteinExistence type="predicted"/>
<accession>A0ABY6HTL2</accession>
<dbReference type="EMBL" id="CP104013">
    <property type="protein sequence ID" value="UYP46856.1"/>
    <property type="molecule type" value="Genomic_DNA"/>
</dbReference>